<name>A0AAW1QN60_9CHLO</name>
<feature type="compositionally biased region" description="Basic and acidic residues" evidence="9">
    <location>
        <begin position="128"/>
        <end position="146"/>
    </location>
</feature>
<keyword evidence="7 10" id="KW-0472">Membrane</keyword>
<keyword evidence="3" id="KW-0410">Iron transport</keyword>
<evidence type="ECO:0000256" key="4">
    <source>
        <dbReference type="ARBA" id="ARBA00022554"/>
    </source>
</evidence>
<comment type="caution">
    <text evidence="11">The sequence shown here is derived from an EMBL/GenBank/DDBJ whole genome shotgun (WGS) entry which is preliminary data.</text>
</comment>
<organism evidence="11 12">
    <name type="scientific">Apatococcus lobatus</name>
    <dbReference type="NCBI Taxonomy" id="904363"/>
    <lineage>
        <taxon>Eukaryota</taxon>
        <taxon>Viridiplantae</taxon>
        <taxon>Chlorophyta</taxon>
        <taxon>core chlorophytes</taxon>
        <taxon>Trebouxiophyceae</taxon>
        <taxon>Chlorellales</taxon>
        <taxon>Chlorellaceae</taxon>
        <taxon>Apatococcus</taxon>
    </lineage>
</organism>
<evidence type="ECO:0000256" key="9">
    <source>
        <dbReference type="SAM" id="MobiDB-lite"/>
    </source>
</evidence>
<evidence type="ECO:0000256" key="2">
    <source>
        <dbReference type="ARBA" id="ARBA00007049"/>
    </source>
</evidence>
<comment type="catalytic activity">
    <reaction evidence="8">
        <text>Fe(2+)(in) = Fe(2+)(out)</text>
        <dbReference type="Rhea" id="RHEA:28486"/>
        <dbReference type="ChEBI" id="CHEBI:29033"/>
    </reaction>
    <physiologicalReaction direction="left-to-right" evidence="8">
        <dbReference type="Rhea" id="RHEA:28487"/>
    </physiologicalReaction>
</comment>
<dbReference type="EMBL" id="JALJOS010000029">
    <property type="protein sequence ID" value="KAK9822945.1"/>
    <property type="molecule type" value="Genomic_DNA"/>
</dbReference>
<evidence type="ECO:0000256" key="3">
    <source>
        <dbReference type="ARBA" id="ARBA00022496"/>
    </source>
</evidence>
<evidence type="ECO:0000256" key="10">
    <source>
        <dbReference type="SAM" id="Phobius"/>
    </source>
</evidence>
<evidence type="ECO:0000313" key="12">
    <source>
        <dbReference type="Proteomes" id="UP001438707"/>
    </source>
</evidence>
<keyword evidence="12" id="KW-1185">Reference proteome</keyword>
<dbReference type="GO" id="GO:0005774">
    <property type="term" value="C:vacuolar membrane"/>
    <property type="evidence" value="ECO:0007669"/>
    <property type="project" value="UniProtKB-SubCell"/>
</dbReference>
<dbReference type="InterPro" id="IPR008217">
    <property type="entry name" value="Ccc1_fam"/>
</dbReference>
<feature type="transmembrane region" description="Helical" evidence="10">
    <location>
        <begin position="204"/>
        <end position="225"/>
    </location>
</feature>
<reference evidence="11 12" key="1">
    <citation type="journal article" date="2024" name="Nat. Commun.">
        <title>Phylogenomics reveals the evolutionary origins of lichenization in chlorophyte algae.</title>
        <authorList>
            <person name="Puginier C."/>
            <person name="Libourel C."/>
            <person name="Otte J."/>
            <person name="Skaloud P."/>
            <person name="Haon M."/>
            <person name="Grisel S."/>
            <person name="Petersen M."/>
            <person name="Berrin J.G."/>
            <person name="Delaux P.M."/>
            <person name="Dal Grande F."/>
            <person name="Keller J."/>
        </authorList>
    </citation>
    <scope>NUCLEOTIDE SEQUENCE [LARGE SCALE GENOMIC DNA]</scope>
    <source>
        <strain evidence="11 12">SAG 2145</strain>
    </source>
</reference>
<keyword evidence="3" id="KW-0813">Transport</keyword>
<comment type="similarity">
    <text evidence="2">Belongs to the CCC1 family.</text>
</comment>
<dbReference type="CDD" id="cd02432">
    <property type="entry name" value="Nodulin-21_like_1"/>
    <property type="match status" value="1"/>
</dbReference>
<proteinExistence type="inferred from homology"/>
<keyword evidence="4" id="KW-0926">Vacuole</keyword>
<sequence length="289" mass="30812">MVGAQQNGDVSRPLLDETRPCGDPVTVDIEEATGANCNLQHEAAVTHRTAEEQEDWEDEHKHYSDRGQWLRAGVLGANDGLVSVTATMLGVSGGSPEIRTLILAGSSALVAGALSMAAGEYISVSSQRDTEQADIQKEREQQEKGPEARLHELNELADIYKSRGLDDDLAHQVAIQLTKHDVVRAHARDELGIDMDELSNPWSAALSSMISFIVGGGVPLIAAIFVDDPFWRLVSVSGAATAALLSFGVISAWLGGAHKIKASLRVLLGGWIAMAVTFGVGKLFGHSPE</sequence>
<evidence type="ECO:0000256" key="6">
    <source>
        <dbReference type="ARBA" id="ARBA00022989"/>
    </source>
</evidence>
<dbReference type="GO" id="GO:0005384">
    <property type="term" value="F:manganese ion transmembrane transporter activity"/>
    <property type="evidence" value="ECO:0007669"/>
    <property type="project" value="InterPro"/>
</dbReference>
<dbReference type="Proteomes" id="UP001438707">
    <property type="component" value="Unassembled WGS sequence"/>
</dbReference>
<evidence type="ECO:0000256" key="1">
    <source>
        <dbReference type="ARBA" id="ARBA00004128"/>
    </source>
</evidence>
<evidence type="ECO:0000313" key="11">
    <source>
        <dbReference type="EMBL" id="KAK9822945.1"/>
    </source>
</evidence>
<feature type="transmembrane region" description="Helical" evidence="10">
    <location>
        <begin position="266"/>
        <end position="285"/>
    </location>
</feature>
<feature type="region of interest" description="Disordered" evidence="9">
    <location>
        <begin position="1"/>
        <end position="24"/>
    </location>
</feature>
<dbReference type="GO" id="GO:0030026">
    <property type="term" value="P:intracellular manganese ion homeostasis"/>
    <property type="evidence" value="ECO:0007669"/>
    <property type="project" value="InterPro"/>
</dbReference>
<feature type="region of interest" description="Disordered" evidence="9">
    <location>
        <begin position="125"/>
        <end position="146"/>
    </location>
</feature>
<evidence type="ECO:0000256" key="8">
    <source>
        <dbReference type="ARBA" id="ARBA00044464"/>
    </source>
</evidence>
<keyword evidence="3" id="KW-0406">Ion transport</keyword>
<gene>
    <name evidence="11" type="ORF">WJX74_007808</name>
</gene>
<keyword evidence="6 10" id="KW-1133">Transmembrane helix</keyword>
<keyword evidence="5 10" id="KW-0812">Transmembrane</keyword>
<accession>A0AAW1QN60</accession>
<feature type="transmembrane region" description="Helical" evidence="10">
    <location>
        <begin position="231"/>
        <end position="254"/>
    </location>
</feature>
<dbReference type="AlphaFoldDB" id="A0AAW1QN60"/>
<dbReference type="Pfam" id="PF01988">
    <property type="entry name" value="VIT1"/>
    <property type="match status" value="1"/>
</dbReference>
<evidence type="ECO:0000256" key="5">
    <source>
        <dbReference type="ARBA" id="ARBA00022692"/>
    </source>
</evidence>
<comment type="subcellular location">
    <subcellularLocation>
        <location evidence="1">Vacuole membrane</location>
        <topology evidence="1">Multi-pass membrane protein</topology>
    </subcellularLocation>
</comment>
<keyword evidence="3" id="KW-0408">Iron</keyword>
<dbReference type="GO" id="GO:0006826">
    <property type="term" value="P:iron ion transport"/>
    <property type="evidence" value="ECO:0007669"/>
    <property type="project" value="UniProtKB-KW"/>
</dbReference>
<dbReference type="PANTHER" id="PTHR31851">
    <property type="entry name" value="FE(2+)/MN(2+) TRANSPORTER PCL1"/>
    <property type="match status" value="1"/>
</dbReference>
<protein>
    <submittedName>
        <fullName evidence="11">Uncharacterized protein</fullName>
    </submittedName>
</protein>
<evidence type="ECO:0000256" key="7">
    <source>
        <dbReference type="ARBA" id="ARBA00023136"/>
    </source>
</evidence>